<keyword evidence="3" id="KW-1185">Reference proteome</keyword>
<sequence>MTPGFDPLDGGDQAELLVLLETPAPGPAEDRIVSMDNPTGTSRNLRRAIMGSRLDRRRLLIWNTVPWLRSGVSRPLRTGEIAAGVAATASLVARLPRLKAAIVCGRVAGQAAPSLKAAFPEVRLIPAPHPSPIYINTDPSHRGRLDEAFEAAARLLDEPIASAERSI</sequence>
<dbReference type="AlphaFoldDB" id="A0A975C3D7"/>
<dbReference type="Pfam" id="PF03167">
    <property type="entry name" value="UDG"/>
    <property type="match status" value="1"/>
</dbReference>
<evidence type="ECO:0000259" key="1">
    <source>
        <dbReference type="Pfam" id="PF03167"/>
    </source>
</evidence>
<dbReference type="Proteomes" id="UP000663918">
    <property type="component" value="Chromosome"/>
</dbReference>
<dbReference type="EMBL" id="CP062222">
    <property type="protein sequence ID" value="QTC92132.1"/>
    <property type="molecule type" value="Genomic_DNA"/>
</dbReference>
<organism evidence="2 3">
    <name type="scientific">Brevundimonas goettingensis</name>
    <dbReference type="NCBI Taxonomy" id="2774190"/>
    <lineage>
        <taxon>Bacteria</taxon>
        <taxon>Pseudomonadati</taxon>
        <taxon>Pseudomonadota</taxon>
        <taxon>Alphaproteobacteria</taxon>
        <taxon>Caulobacterales</taxon>
        <taxon>Caulobacteraceae</taxon>
        <taxon>Brevundimonas</taxon>
    </lineage>
</organism>
<gene>
    <name evidence="2" type="ORF">IFJ75_04270</name>
</gene>
<evidence type="ECO:0000313" key="2">
    <source>
        <dbReference type="EMBL" id="QTC92132.1"/>
    </source>
</evidence>
<protein>
    <submittedName>
        <fullName evidence="2">Uracil-DNA glycosylase</fullName>
    </submittedName>
</protein>
<evidence type="ECO:0000313" key="3">
    <source>
        <dbReference type="Proteomes" id="UP000663918"/>
    </source>
</evidence>
<dbReference type="KEGG" id="bgoe:IFJ75_04270"/>
<feature type="domain" description="Uracil-DNA glycosylase-like" evidence="1">
    <location>
        <begin position="41"/>
        <end position="138"/>
    </location>
</feature>
<proteinExistence type="predicted"/>
<dbReference type="InterPro" id="IPR036895">
    <property type="entry name" value="Uracil-DNA_glycosylase-like_sf"/>
</dbReference>
<dbReference type="InterPro" id="IPR005122">
    <property type="entry name" value="Uracil-DNA_glycosylase-like"/>
</dbReference>
<reference evidence="2" key="1">
    <citation type="submission" date="2020-09" db="EMBL/GenBank/DDBJ databases">
        <title>Brevundimonas sp. LVF2 isolated from a puddle in Goettingen, Germany.</title>
        <authorList>
            <person name="Friedrich I."/>
            <person name="Klassen A."/>
            <person name="Hannes N."/>
            <person name="Schneider D."/>
            <person name="Hertel R."/>
            <person name="Daniel R."/>
        </authorList>
    </citation>
    <scope>NUCLEOTIDE SEQUENCE</scope>
    <source>
        <strain evidence="2">LVF2</strain>
    </source>
</reference>
<dbReference type="RefSeq" id="WP_171981857.1">
    <property type="nucleotide sequence ID" value="NZ_CP062222.1"/>
</dbReference>
<dbReference type="SUPFAM" id="SSF52141">
    <property type="entry name" value="Uracil-DNA glycosylase-like"/>
    <property type="match status" value="1"/>
</dbReference>
<dbReference type="Gene3D" id="3.40.470.10">
    <property type="entry name" value="Uracil-DNA glycosylase-like domain"/>
    <property type="match status" value="1"/>
</dbReference>
<name>A0A975C3D7_9CAUL</name>
<accession>A0A975C3D7</accession>